<dbReference type="Proteomes" id="UP000527355">
    <property type="component" value="Unassembled WGS sequence"/>
</dbReference>
<proteinExistence type="predicted"/>
<dbReference type="EMBL" id="JABWUV010000009">
    <property type="protein sequence ID" value="KAF6330323.1"/>
    <property type="molecule type" value="Genomic_DNA"/>
</dbReference>
<comment type="caution">
    <text evidence="1">The sequence shown here is derived from an EMBL/GenBank/DDBJ whole genome shotgun (WGS) entry which is preliminary data.</text>
</comment>
<name>A0A7J7VZ42_MYOMY</name>
<protein>
    <submittedName>
        <fullName evidence="1">Uncharacterized protein</fullName>
    </submittedName>
</protein>
<sequence>MAVWRSFGQGTPLVSATASRNQKDLRHYMGLDRIEGLGEKFSVCFKCGKEKFWKALQNKLDVSALKSAPGGCLSPESLLAGAGNLLGGRGRGVGGTRTALCPGCSHALASWGVTLFLSFFKSQIKG</sequence>
<dbReference type="AlphaFoldDB" id="A0A7J7VZ42"/>
<evidence type="ECO:0000313" key="1">
    <source>
        <dbReference type="EMBL" id="KAF6330323.1"/>
    </source>
</evidence>
<evidence type="ECO:0000313" key="2">
    <source>
        <dbReference type="Proteomes" id="UP000527355"/>
    </source>
</evidence>
<reference evidence="1 2" key="1">
    <citation type="journal article" date="2020" name="Nature">
        <title>Six reference-quality genomes reveal evolution of bat adaptations.</title>
        <authorList>
            <person name="Jebb D."/>
            <person name="Huang Z."/>
            <person name="Pippel M."/>
            <person name="Hughes G.M."/>
            <person name="Lavrichenko K."/>
            <person name="Devanna P."/>
            <person name="Winkler S."/>
            <person name="Jermiin L.S."/>
            <person name="Skirmuntt E.C."/>
            <person name="Katzourakis A."/>
            <person name="Burkitt-Gray L."/>
            <person name="Ray D.A."/>
            <person name="Sullivan K.A.M."/>
            <person name="Roscito J.G."/>
            <person name="Kirilenko B.M."/>
            <person name="Davalos L.M."/>
            <person name="Corthals A.P."/>
            <person name="Power M.L."/>
            <person name="Jones G."/>
            <person name="Ransome R.D."/>
            <person name="Dechmann D.K.N."/>
            <person name="Locatelli A.G."/>
            <person name="Puechmaille S.J."/>
            <person name="Fedrigo O."/>
            <person name="Jarvis E.D."/>
            <person name="Hiller M."/>
            <person name="Vernes S.C."/>
            <person name="Myers E.W."/>
            <person name="Teeling E.C."/>
        </authorList>
    </citation>
    <scope>NUCLEOTIDE SEQUENCE [LARGE SCALE GENOMIC DNA]</scope>
    <source>
        <strain evidence="1">MMyoMyo1</strain>
        <tissue evidence="1">Flight muscle</tissue>
    </source>
</reference>
<keyword evidence="2" id="KW-1185">Reference proteome</keyword>
<gene>
    <name evidence="1" type="ORF">mMyoMyo1_012313</name>
</gene>
<accession>A0A7J7VZ42</accession>
<organism evidence="1 2">
    <name type="scientific">Myotis myotis</name>
    <name type="common">Greater mouse-eared bat</name>
    <name type="synonym">Vespertilio myotis</name>
    <dbReference type="NCBI Taxonomy" id="51298"/>
    <lineage>
        <taxon>Eukaryota</taxon>
        <taxon>Metazoa</taxon>
        <taxon>Chordata</taxon>
        <taxon>Craniata</taxon>
        <taxon>Vertebrata</taxon>
        <taxon>Euteleostomi</taxon>
        <taxon>Mammalia</taxon>
        <taxon>Eutheria</taxon>
        <taxon>Laurasiatheria</taxon>
        <taxon>Chiroptera</taxon>
        <taxon>Yangochiroptera</taxon>
        <taxon>Vespertilionidae</taxon>
        <taxon>Myotis</taxon>
    </lineage>
</organism>